<protein>
    <submittedName>
        <fullName evidence="1">Uncharacterized protein</fullName>
    </submittedName>
</protein>
<proteinExistence type="predicted"/>
<evidence type="ECO:0000313" key="1">
    <source>
        <dbReference type="EMBL" id="MPM32050.1"/>
    </source>
</evidence>
<name>A0A644YTY5_9ZZZZ</name>
<reference evidence="1" key="1">
    <citation type="submission" date="2019-08" db="EMBL/GenBank/DDBJ databases">
        <authorList>
            <person name="Kucharzyk K."/>
            <person name="Murdoch R.W."/>
            <person name="Higgins S."/>
            <person name="Loffler F."/>
        </authorList>
    </citation>
    <scope>NUCLEOTIDE SEQUENCE</scope>
</reference>
<sequence length="70" mass="7856">MVLVLTSAVSVSAAHVALILRWVRNTESYMAGIASLNNSWKANKFKIAVEIVRTIHFDKKVMHLLQYSLA</sequence>
<accession>A0A644YTY5</accession>
<dbReference type="AlphaFoldDB" id="A0A644YTY5"/>
<gene>
    <name evidence="1" type="ORF">SDC9_78608</name>
</gene>
<comment type="caution">
    <text evidence="1">The sequence shown here is derived from an EMBL/GenBank/DDBJ whole genome shotgun (WGS) entry which is preliminary data.</text>
</comment>
<organism evidence="1">
    <name type="scientific">bioreactor metagenome</name>
    <dbReference type="NCBI Taxonomy" id="1076179"/>
    <lineage>
        <taxon>unclassified sequences</taxon>
        <taxon>metagenomes</taxon>
        <taxon>ecological metagenomes</taxon>
    </lineage>
</organism>
<dbReference type="EMBL" id="VSSQ01006251">
    <property type="protein sequence ID" value="MPM32050.1"/>
    <property type="molecule type" value="Genomic_DNA"/>
</dbReference>